<reference evidence="1" key="1">
    <citation type="submission" date="2018-11" db="EMBL/GenBank/DDBJ databases">
        <authorList>
            <consortium name="Pathogen Informatics"/>
        </authorList>
    </citation>
    <scope>NUCLEOTIDE SEQUENCE</scope>
</reference>
<evidence type="ECO:0000313" key="2">
    <source>
        <dbReference type="Proteomes" id="UP000784294"/>
    </source>
</evidence>
<gene>
    <name evidence="1" type="ORF">PXEA_LOCUS3264</name>
</gene>
<name>A0A3S5BMV3_9PLAT</name>
<comment type="caution">
    <text evidence="1">The sequence shown here is derived from an EMBL/GenBank/DDBJ whole genome shotgun (WGS) entry which is preliminary data.</text>
</comment>
<evidence type="ECO:0000313" key="1">
    <source>
        <dbReference type="EMBL" id="VEL09824.1"/>
    </source>
</evidence>
<dbReference type="AlphaFoldDB" id="A0A3S5BMV3"/>
<accession>A0A3S5BMV3</accession>
<dbReference type="EMBL" id="CAAALY010007339">
    <property type="protein sequence ID" value="VEL09824.1"/>
    <property type="molecule type" value="Genomic_DNA"/>
</dbReference>
<sequence>MRNPYEASPELVVKPASPLMYALSNKEATSRLSPTSIMALKSRDEGLLTEGDGIFCSSTKNHQQESFCAILEDGTTCSRARRQSPEVVDLSNSPVFPTEGSMQVAGLDKSQEPISQLPGLLRASRERFFQTRSLGRRVITSAAAVVKATSTSLLPQTTITPSPVTSLRRPIKVSSNQIAYQLSDLVVYTQAVKLRALLRNLSSTQTAATQSNGKATTLKCRLNTLSAI</sequence>
<proteinExistence type="predicted"/>
<keyword evidence="2" id="KW-1185">Reference proteome</keyword>
<organism evidence="1 2">
    <name type="scientific">Protopolystoma xenopodis</name>
    <dbReference type="NCBI Taxonomy" id="117903"/>
    <lineage>
        <taxon>Eukaryota</taxon>
        <taxon>Metazoa</taxon>
        <taxon>Spiralia</taxon>
        <taxon>Lophotrochozoa</taxon>
        <taxon>Platyhelminthes</taxon>
        <taxon>Monogenea</taxon>
        <taxon>Polyopisthocotylea</taxon>
        <taxon>Polystomatidea</taxon>
        <taxon>Polystomatidae</taxon>
        <taxon>Protopolystoma</taxon>
    </lineage>
</organism>
<dbReference type="Proteomes" id="UP000784294">
    <property type="component" value="Unassembled WGS sequence"/>
</dbReference>
<protein>
    <submittedName>
        <fullName evidence="1">Uncharacterized protein</fullName>
    </submittedName>
</protein>